<comment type="cofactor">
    <cofactor evidence="4">
        <name>heme</name>
        <dbReference type="ChEBI" id="CHEBI:30413"/>
    </cofactor>
</comment>
<dbReference type="GO" id="GO:0016125">
    <property type="term" value="P:sterol metabolic process"/>
    <property type="evidence" value="ECO:0007669"/>
    <property type="project" value="TreeGrafter"/>
</dbReference>
<evidence type="ECO:0000313" key="5">
    <source>
        <dbReference type="EMBL" id="KAF5729695.1"/>
    </source>
</evidence>
<dbReference type="InterPro" id="IPR002401">
    <property type="entry name" value="Cyt_P450_E_grp-I"/>
</dbReference>
<comment type="caution">
    <text evidence="5">The sequence shown here is derived from an EMBL/GenBank/DDBJ whole genome shotgun (WGS) entry which is preliminary data.</text>
</comment>
<evidence type="ECO:0000256" key="3">
    <source>
        <dbReference type="ARBA" id="ARBA00023004"/>
    </source>
</evidence>
<dbReference type="GO" id="GO:0004497">
    <property type="term" value="F:monooxygenase activity"/>
    <property type="evidence" value="ECO:0007669"/>
    <property type="project" value="InterPro"/>
</dbReference>
<comment type="similarity">
    <text evidence="1">Belongs to the cytochrome P450 family.</text>
</comment>
<name>A0A7J7C6V9_TRIWF</name>
<dbReference type="Pfam" id="PF00067">
    <property type="entry name" value="p450"/>
    <property type="match status" value="1"/>
</dbReference>
<evidence type="ECO:0000256" key="2">
    <source>
        <dbReference type="ARBA" id="ARBA00022723"/>
    </source>
</evidence>
<organism evidence="5 6">
    <name type="scientific">Tripterygium wilfordii</name>
    <name type="common">Thunder God vine</name>
    <dbReference type="NCBI Taxonomy" id="458696"/>
    <lineage>
        <taxon>Eukaryota</taxon>
        <taxon>Viridiplantae</taxon>
        <taxon>Streptophyta</taxon>
        <taxon>Embryophyta</taxon>
        <taxon>Tracheophyta</taxon>
        <taxon>Spermatophyta</taxon>
        <taxon>Magnoliopsida</taxon>
        <taxon>eudicotyledons</taxon>
        <taxon>Gunneridae</taxon>
        <taxon>Pentapetalae</taxon>
        <taxon>rosids</taxon>
        <taxon>fabids</taxon>
        <taxon>Celastrales</taxon>
        <taxon>Celastraceae</taxon>
        <taxon>Tripterygium</taxon>
    </lineage>
</organism>
<proteinExistence type="inferred from homology"/>
<dbReference type="Proteomes" id="UP000593562">
    <property type="component" value="Unassembled WGS sequence"/>
</dbReference>
<dbReference type="PANTHER" id="PTHR24286">
    <property type="entry name" value="CYTOCHROME P450 26"/>
    <property type="match status" value="1"/>
</dbReference>
<dbReference type="InParanoid" id="A0A7J7C6V9"/>
<dbReference type="InterPro" id="IPR001128">
    <property type="entry name" value="Cyt_P450"/>
</dbReference>
<dbReference type="Gene3D" id="1.10.630.10">
    <property type="entry name" value="Cytochrome P450"/>
    <property type="match status" value="1"/>
</dbReference>
<dbReference type="GO" id="GO:0005506">
    <property type="term" value="F:iron ion binding"/>
    <property type="evidence" value="ECO:0007669"/>
    <property type="project" value="InterPro"/>
</dbReference>
<evidence type="ECO:0000256" key="1">
    <source>
        <dbReference type="ARBA" id="ARBA00010617"/>
    </source>
</evidence>
<dbReference type="EMBL" id="JAAARO010000020">
    <property type="protein sequence ID" value="KAF5729695.1"/>
    <property type="molecule type" value="Genomic_DNA"/>
</dbReference>
<dbReference type="SUPFAM" id="SSF48264">
    <property type="entry name" value="Cytochrome P450"/>
    <property type="match status" value="1"/>
</dbReference>
<keyword evidence="3 4" id="KW-0408">Iron</keyword>
<gene>
    <name evidence="5" type="ORF">HS088_TW20G00059</name>
</gene>
<evidence type="ECO:0000256" key="4">
    <source>
        <dbReference type="PIRSR" id="PIRSR602401-1"/>
    </source>
</evidence>
<accession>A0A7J7C6V9</accession>
<dbReference type="GO" id="GO:0016705">
    <property type="term" value="F:oxidoreductase activity, acting on paired donors, with incorporation or reduction of molecular oxygen"/>
    <property type="evidence" value="ECO:0007669"/>
    <property type="project" value="InterPro"/>
</dbReference>
<reference evidence="5 6" key="1">
    <citation type="journal article" date="2020" name="Nat. Commun.">
        <title>Genome of Tripterygium wilfordii and identification of cytochrome P450 involved in triptolide biosynthesis.</title>
        <authorList>
            <person name="Tu L."/>
            <person name="Su P."/>
            <person name="Zhang Z."/>
            <person name="Gao L."/>
            <person name="Wang J."/>
            <person name="Hu T."/>
            <person name="Zhou J."/>
            <person name="Zhang Y."/>
            <person name="Zhao Y."/>
            <person name="Liu Y."/>
            <person name="Song Y."/>
            <person name="Tong Y."/>
            <person name="Lu Y."/>
            <person name="Yang J."/>
            <person name="Xu C."/>
            <person name="Jia M."/>
            <person name="Peters R.J."/>
            <person name="Huang L."/>
            <person name="Gao W."/>
        </authorList>
    </citation>
    <scope>NUCLEOTIDE SEQUENCE [LARGE SCALE GENOMIC DNA]</scope>
    <source>
        <strain evidence="6">cv. XIE 37</strain>
        <tissue evidence="5">Leaf</tissue>
    </source>
</reference>
<keyword evidence="4" id="KW-0349">Heme</keyword>
<keyword evidence="2 4" id="KW-0479">Metal-binding</keyword>
<dbReference type="PANTHER" id="PTHR24286:SF53">
    <property type="entry name" value="BETA-AMYRIN 28-OXIDASE-LIKE"/>
    <property type="match status" value="1"/>
</dbReference>
<protein>
    <submittedName>
        <fullName evidence="5">Beta-amyrin 28-oxidase</fullName>
    </submittedName>
</protein>
<dbReference type="GO" id="GO:0020037">
    <property type="term" value="F:heme binding"/>
    <property type="evidence" value="ECO:0007669"/>
    <property type="project" value="InterPro"/>
</dbReference>
<dbReference type="InterPro" id="IPR036396">
    <property type="entry name" value="Cyt_P450_sf"/>
</dbReference>
<evidence type="ECO:0000313" key="6">
    <source>
        <dbReference type="Proteomes" id="UP000593562"/>
    </source>
</evidence>
<sequence length="159" mass="18413">MEIANSMGPGELLSWNDIQNMKYSWCVARESMRLASPSQGGYRVVNTDLKYESFTIPKGWKTYWTPHSTLQNPKYFEDPEKFEPFRFEGDGPSPYSYLPFGARPHICPGREIGRLWMLTFMHNLVLKFKWQTLIPDEKRKYGLAVTPGADGLPIRIHPL</sequence>
<feature type="binding site" description="axial binding residue" evidence="4">
    <location>
        <position position="107"/>
    </location>
    <ligand>
        <name>heme</name>
        <dbReference type="ChEBI" id="CHEBI:30413"/>
    </ligand>
    <ligandPart>
        <name>Fe</name>
        <dbReference type="ChEBI" id="CHEBI:18248"/>
    </ligandPart>
</feature>
<keyword evidence="6" id="KW-1185">Reference proteome</keyword>
<dbReference type="AlphaFoldDB" id="A0A7J7C6V9"/>
<dbReference type="PRINTS" id="PR00463">
    <property type="entry name" value="EP450I"/>
</dbReference>